<dbReference type="EMBL" id="QRBI01000112">
    <property type="protein sequence ID" value="RMC10495.1"/>
    <property type="molecule type" value="Genomic_DNA"/>
</dbReference>
<organism evidence="1 2">
    <name type="scientific">Hirundo rustica rustica</name>
    <dbReference type="NCBI Taxonomy" id="333673"/>
    <lineage>
        <taxon>Eukaryota</taxon>
        <taxon>Metazoa</taxon>
        <taxon>Chordata</taxon>
        <taxon>Craniata</taxon>
        <taxon>Vertebrata</taxon>
        <taxon>Euteleostomi</taxon>
        <taxon>Archelosauria</taxon>
        <taxon>Archosauria</taxon>
        <taxon>Dinosauria</taxon>
        <taxon>Saurischia</taxon>
        <taxon>Theropoda</taxon>
        <taxon>Coelurosauria</taxon>
        <taxon>Aves</taxon>
        <taxon>Neognathae</taxon>
        <taxon>Neoaves</taxon>
        <taxon>Telluraves</taxon>
        <taxon>Australaves</taxon>
        <taxon>Passeriformes</taxon>
        <taxon>Sylvioidea</taxon>
        <taxon>Hirundinidae</taxon>
        <taxon>Hirundo</taxon>
    </lineage>
</organism>
<keyword evidence="2" id="KW-1185">Reference proteome</keyword>
<dbReference type="AlphaFoldDB" id="A0A3M0KBN6"/>
<reference evidence="1 2" key="1">
    <citation type="submission" date="2018-07" db="EMBL/GenBank/DDBJ databases">
        <title>A high quality draft genome assembly of the barn swallow (H. rustica rustica).</title>
        <authorList>
            <person name="Formenti G."/>
            <person name="Chiara M."/>
            <person name="Poveda L."/>
            <person name="Francoijs K.-J."/>
            <person name="Bonisoli-Alquati A."/>
            <person name="Canova L."/>
            <person name="Gianfranceschi L."/>
            <person name="Horner D.S."/>
            <person name="Saino N."/>
        </authorList>
    </citation>
    <scope>NUCLEOTIDE SEQUENCE [LARGE SCALE GENOMIC DNA]</scope>
    <source>
        <strain evidence="1">Chelidonia</strain>
        <tissue evidence="1">Blood</tissue>
    </source>
</reference>
<comment type="caution">
    <text evidence="1">The sequence shown here is derived from an EMBL/GenBank/DDBJ whole genome shotgun (WGS) entry which is preliminary data.</text>
</comment>
<protein>
    <submittedName>
        <fullName evidence="1">Uncharacterized protein</fullName>
    </submittedName>
</protein>
<dbReference type="Proteomes" id="UP000269221">
    <property type="component" value="Unassembled WGS sequence"/>
</dbReference>
<accession>A0A3M0KBN6</accession>
<evidence type="ECO:0000313" key="2">
    <source>
        <dbReference type="Proteomes" id="UP000269221"/>
    </source>
</evidence>
<gene>
    <name evidence="1" type="ORF">DUI87_13300</name>
</gene>
<proteinExistence type="predicted"/>
<name>A0A3M0KBN6_HIRRU</name>
<evidence type="ECO:0000313" key="1">
    <source>
        <dbReference type="EMBL" id="RMC10495.1"/>
    </source>
</evidence>
<sequence length="86" mass="9904">MNRQMFGADSLVEIRRCARDTELRLCEVMWKIKGSKVPVTNSGMDPATVDALNFKNIGKREKRDQKIPQRNFIISEEWAGICYGLE</sequence>